<evidence type="ECO:0000256" key="1">
    <source>
        <dbReference type="ARBA" id="ARBA00000900"/>
    </source>
</evidence>
<dbReference type="GO" id="GO:0004672">
    <property type="term" value="F:protein kinase activity"/>
    <property type="evidence" value="ECO:0007669"/>
    <property type="project" value="InterPro"/>
</dbReference>
<evidence type="ECO:0000256" key="2">
    <source>
        <dbReference type="ARBA" id="ARBA00012483"/>
    </source>
</evidence>
<keyword evidence="4" id="KW-0175">Coiled coil</keyword>
<dbReference type="EMBL" id="CM007383">
    <property type="protein sequence ID" value="ONK75095.1"/>
    <property type="molecule type" value="Genomic_DNA"/>
</dbReference>
<organism evidence="6 7">
    <name type="scientific">Asparagus officinalis</name>
    <name type="common">Garden asparagus</name>
    <dbReference type="NCBI Taxonomy" id="4686"/>
    <lineage>
        <taxon>Eukaryota</taxon>
        <taxon>Viridiplantae</taxon>
        <taxon>Streptophyta</taxon>
        <taxon>Embryophyta</taxon>
        <taxon>Tracheophyta</taxon>
        <taxon>Spermatophyta</taxon>
        <taxon>Magnoliopsida</taxon>
        <taxon>Liliopsida</taxon>
        <taxon>Asparagales</taxon>
        <taxon>Asparagaceae</taxon>
        <taxon>Asparagoideae</taxon>
        <taxon>Asparagus</taxon>
    </lineage>
</organism>
<feature type="coiled-coil region" evidence="4">
    <location>
        <begin position="322"/>
        <end position="349"/>
    </location>
</feature>
<evidence type="ECO:0000313" key="6">
    <source>
        <dbReference type="EMBL" id="ONK75095.1"/>
    </source>
</evidence>
<protein>
    <recommendedName>
        <fullName evidence="2">RING-type E3 ubiquitin transferase</fullName>
        <ecNumber evidence="2">2.3.2.27</ecNumber>
    </recommendedName>
</protein>
<dbReference type="SUPFAM" id="SSF52402">
    <property type="entry name" value="Adenine nucleotide alpha hydrolases-like"/>
    <property type="match status" value="1"/>
</dbReference>
<dbReference type="SUPFAM" id="SSF56112">
    <property type="entry name" value="Protein kinase-like (PK-like)"/>
    <property type="match status" value="1"/>
</dbReference>
<dbReference type="GO" id="GO:0005524">
    <property type="term" value="F:ATP binding"/>
    <property type="evidence" value="ECO:0007669"/>
    <property type="project" value="InterPro"/>
</dbReference>
<keyword evidence="7" id="KW-1185">Reference proteome</keyword>
<accession>A0A5P1F9R1</accession>
<comment type="catalytic activity">
    <reaction evidence="1">
        <text>S-ubiquitinyl-[E2 ubiquitin-conjugating enzyme]-L-cysteine + [acceptor protein]-L-lysine = [E2 ubiquitin-conjugating enzyme]-L-cysteine + N(6)-ubiquitinyl-[acceptor protein]-L-lysine.</text>
        <dbReference type="EC" id="2.3.2.27"/>
    </reaction>
</comment>
<evidence type="ECO:0000256" key="4">
    <source>
        <dbReference type="SAM" id="Coils"/>
    </source>
</evidence>
<evidence type="ECO:0000259" key="5">
    <source>
        <dbReference type="PROSITE" id="PS50011"/>
    </source>
</evidence>
<dbReference type="Proteomes" id="UP000243459">
    <property type="component" value="Chromosome 3"/>
</dbReference>
<dbReference type="CDD" id="cd01989">
    <property type="entry name" value="USP_STK_Ubox_N"/>
    <property type="match status" value="1"/>
</dbReference>
<dbReference type="PANTHER" id="PTHR45647:SF139">
    <property type="entry name" value="OS02G0152300 PROTEIN"/>
    <property type="match status" value="1"/>
</dbReference>
<dbReference type="Gene3D" id="3.40.50.620">
    <property type="entry name" value="HUPs"/>
    <property type="match status" value="1"/>
</dbReference>
<dbReference type="Gramene" id="ONK75095">
    <property type="protein sequence ID" value="ONK75095"/>
    <property type="gene ID" value="A4U43_C03F13270"/>
</dbReference>
<dbReference type="Gene3D" id="3.30.200.20">
    <property type="entry name" value="Phosphorylase Kinase, domain 1"/>
    <property type="match status" value="1"/>
</dbReference>
<evidence type="ECO:0000256" key="3">
    <source>
        <dbReference type="ARBA" id="ARBA00022786"/>
    </source>
</evidence>
<gene>
    <name evidence="6" type="ORF">A4U43_C03F13270</name>
</gene>
<keyword evidence="3" id="KW-0833">Ubl conjugation pathway</keyword>
<dbReference type="InterPro" id="IPR014729">
    <property type="entry name" value="Rossmann-like_a/b/a_fold"/>
</dbReference>
<dbReference type="GO" id="GO:0061630">
    <property type="term" value="F:ubiquitin protein ligase activity"/>
    <property type="evidence" value="ECO:0007669"/>
    <property type="project" value="UniProtKB-EC"/>
</dbReference>
<dbReference type="Pfam" id="PF00069">
    <property type="entry name" value="Pkinase"/>
    <property type="match status" value="1"/>
</dbReference>
<dbReference type="InterPro" id="IPR011009">
    <property type="entry name" value="Kinase-like_dom_sf"/>
</dbReference>
<dbReference type="SMART" id="SM00220">
    <property type="entry name" value="S_TKc"/>
    <property type="match status" value="1"/>
</dbReference>
<sequence length="709" mass="78693">MLRTSPSKKVQGASGKGEEDPQLVVVAVDKDKNSQHALKWAADHVIPRGYAFVLLHVRKRDASLFHGLEDEVSSADIETQELLTPFQCFCSRRALNCREVILNDMNIPYAINDFVLQHSVDKLVLGASSRSAFSRTFKQADVPSSVSKIAPGFCSVYVISKGKVSSSRPANCAKTSNFSGLATNFGIAANQFQSSKSEMLAKRHMDSPRRSAMINNAMPGHVSKNVTSCGYEQRNNAKGFHHPEEPNEFPVLSFASCPSPNRTSIDKGSSSSPRVLLDCGRQQAHLSASSNNGNSYLEEQTKSSDAYWTDTGSSGYKHSAHIDDAESEMRRLQLELKMAVDKYEDASKKASYGRADEEPPMIDRWSERRTTTKMNKKEEKRSRVQVAFEAGKAIDRENTILTKEEKKFSSRLQYKKYGIEEIKEVTNNFSKALQIGEGGYGPVFKSTLDQTPVAIKIPRPDVVRGVEQFQQEVEVLGSIHHPNLVQLMGVCPEYGCLVYEFMAKGNLEEHIFCRRGTAPLPWQLRFKIAAEIASALLYLHQTKPEPLVHRDLKPANILLDENFVSKITDVGLARLLPSNTSTCTSQYLATAAAGTFCYIDPEYQKTGTVGVKSDVYALGIILLQLITGRPPMGLAHDVENALEMGNFEGMLDSKVSGWPMEETMKLAKLGLMCAELRRRDRPDLGSVVLPELNRLRELADLSLKICGRI</sequence>
<dbReference type="PANTHER" id="PTHR45647">
    <property type="entry name" value="OS02G0152300 PROTEIN"/>
    <property type="match status" value="1"/>
</dbReference>
<dbReference type="AlphaFoldDB" id="A0A5P1F9R1"/>
<dbReference type="PROSITE" id="PS50011">
    <property type="entry name" value="PROTEIN_KINASE_DOM"/>
    <property type="match status" value="1"/>
</dbReference>
<dbReference type="InterPro" id="IPR006016">
    <property type="entry name" value="UspA"/>
</dbReference>
<dbReference type="Pfam" id="PF00582">
    <property type="entry name" value="Usp"/>
    <property type="match status" value="1"/>
</dbReference>
<dbReference type="InterPro" id="IPR008271">
    <property type="entry name" value="Ser/Thr_kinase_AS"/>
</dbReference>
<proteinExistence type="predicted"/>
<evidence type="ECO:0000313" key="7">
    <source>
        <dbReference type="Proteomes" id="UP000243459"/>
    </source>
</evidence>
<feature type="domain" description="Protein kinase" evidence="5">
    <location>
        <begin position="429"/>
        <end position="692"/>
    </location>
</feature>
<name>A0A5P1F9R1_ASPOF</name>
<dbReference type="PROSITE" id="PS00108">
    <property type="entry name" value="PROTEIN_KINASE_ST"/>
    <property type="match status" value="1"/>
</dbReference>
<dbReference type="Gene3D" id="1.10.510.10">
    <property type="entry name" value="Transferase(Phosphotransferase) domain 1"/>
    <property type="match status" value="1"/>
</dbReference>
<dbReference type="InterPro" id="IPR000719">
    <property type="entry name" value="Prot_kinase_dom"/>
</dbReference>
<dbReference type="EC" id="2.3.2.27" evidence="2"/>
<reference evidence="7" key="1">
    <citation type="journal article" date="2017" name="Nat. Commun.">
        <title>The asparagus genome sheds light on the origin and evolution of a young Y chromosome.</title>
        <authorList>
            <person name="Harkess A."/>
            <person name="Zhou J."/>
            <person name="Xu C."/>
            <person name="Bowers J.E."/>
            <person name="Van der Hulst R."/>
            <person name="Ayyampalayam S."/>
            <person name="Mercati F."/>
            <person name="Riccardi P."/>
            <person name="McKain M.R."/>
            <person name="Kakrana A."/>
            <person name="Tang H."/>
            <person name="Ray J."/>
            <person name="Groenendijk J."/>
            <person name="Arikit S."/>
            <person name="Mathioni S.M."/>
            <person name="Nakano M."/>
            <person name="Shan H."/>
            <person name="Telgmann-Rauber A."/>
            <person name="Kanno A."/>
            <person name="Yue Z."/>
            <person name="Chen H."/>
            <person name="Li W."/>
            <person name="Chen Y."/>
            <person name="Xu X."/>
            <person name="Zhang Y."/>
            <person name="Luo S."/>
            <person name="Chen H."/>
            <person name="Gao J."/>
            <person name="Mao Z."/>
            <person name="Pires J.C."/>
            <person name="Luo M."/>
            <person name="Kudrna D."/>
            <person name="Wing R.A."/>
            <person name="Meyers B.C."/>
            <person name="Yi K."/>
            <person name="Kong H."/>
            <person name="Lavrijsen P."/>
            <person name="Sunseri F."/>
            <person name="Falavigna A."/>
            <person name="Ye Y."/>
            <person name="Leebens-Mack J.H."/>
            <person name="Chen G."/>
        </authorList>
    </citation>
    <scope>NUCLEOTIDE SEQUENCE [LARGE SCALE GENOMIC DNA]</scope>
    <source>
        <strain evidence="7">cv. DH0086</strain>
    </source>
</reference>
<dbReference type="OMA" id="TITAYHM"/>
<dbReference type="OrthoDB" id="4062651at2759"/>
<dbReference type="InterPro" id="IPR051348">
    <property type="entry name" value="U-box_ubiquitin_ligases"/>
</dbReference>